<dbReference type="RefSeq" id="WP_184329320.1">
    <property type="nucleotide sequence ID" value="NZ_JACHHZ010000001.1"/>
</dbReference>
<dbReference type="InterPro" id="IPR058548">
    <property type="entry name" value="MlaB-like_STAS"/>
</dbReference>
<comment type="caution">
    <text evidence="2">The sequence shown here is derived from an EMBL/GenBank/DDBJ whole genome shotgun (WGS) entry which is preliminary data.</text>
</comment>
<gene>
    <name evidence="2" type="ORF">HNQ60_000373</name>
</gene>
<keyword evidence="3" id="KW-1185">Reference proteome</keyword>
<dbReference type="Gene3D" id="3.30.750.24">
    <property type="entry name" value="STAS domain"/>
    <property type="match status" value="1"/>
</dbReference>
<dbReference type="AlphaFoldDB" id="A0A841HF76"/>
<dbReference type="EMBL" id="JACHHZ010000001">
    <property type="protein sequence ID" value="MBB6091527.1"/>
    <property type="molecule type" value="Genomic_DNA"/>
</dbReference>
<reference evidence="2 3" key="1">
    <citation type="submission" date="2020-08" db="EMBL/GenBank/DDBJ databases">
        <title>Genomic Encyclopedia of Type Strains, Phase IV (KMG-IV): sequencing the most valuable type-strain genomes for metagenomic binning, comparative biology and taxonomic classification.</title>
        <authorList>
            <person name="Goeker M."/>
        </authorList>
    </citation>
    <scope>NUCLEOTIDE SEQUENCE [LARGE SCALE GENOMIC DNA]</scope>
    <source>
        <strain evidence="2 3">DSM 26723</strain>
    </source>
</reference>
<dbReference type="SUPFAM" id="SSF52091">
    <property type="entry name" value="SpoIIaa-like"/>
    <property type="match status" value="1"/>
</dbReference>
<dbReference type="PROSITE" id="PS50801">
    <property type="entry name" value="STAS"/>
    <property type="match status" value="1"/>
</dbReference>
<protein>
    <submittedName>
        <fullName evidence="2">Phospholipid transport system transporter-binding protein</fullName>
    </submittedName>
</protein>
<dbReference type="Pfam" id="PF13466">
    <property type="entry name" value="STAS_2"/>
    <property type="match status" value="1"/>
</dbReference>
<dbReference type="Proteomes" id="UP000588068">
    <property type="component" value="Unassembled WGS sequence"/>
</dbReference>
<accession>A0A841HF76</accession>
<evidence type="ECO:0000259" key="1">
    <source>
        <dbReference type="PROSITE" id="PS50801"/>
    </source>
</evidence>
<dbReference type="InterPro" id="IPR036513">
    <property type="entry name" value="STAS_dom_sf"/>
</dbReference>
<dbReference type="InterPro" id="IPR002645">
    <property type="entry name" value="STAS_dom"/>
</dbReference>
<feature type="domain" description="STAS" evidence="1">
    <location>
        <begin position="19"/>
        <end position="122"/>
    </location>
</feature>
<dbReference type="CDD" id="cd07043">
    <property type="entry name" value="STAS_anti-anti-sigma_factors"/>
    <property type="match status" value="1"/>
</dbReference>
<proteinExistence type="predicted"/>
<evidence type="ECO:0000313" key="2">
    <source>
        <dbReference type="EMBL" id="MBB6091527.1"/>
    </source>
</evidence>
<evidence type="ECO:0000313" key="3">
    <source>
        <dbReference type="Proteomes" id="UP000588068"/>
    </source>
</evidence>
<organism evidence="2 3">
    <name type="scientific">Povalibacter uvarum</name>
    <dbReference type="NCBI Taxonomy" id="732238"/>
    <lineage>
        <taxon>Bacteria</taxon>
        <taxon>Pseudomonadati</taxon>
        <taxon>Pseudomonadota</taxon>
        <taxon>Gammaproteobacteria</taxon>
        <taxon>Steroidobacterales</taxon>
        <taxon>Steroidobacteraceae</taxon>
        <taxon>Povalibacter</taxon>
    </lineage>
</organism>
<sequence>MSRAQTPKAKLESLGDGRFRVSGILDASTVTGILEESSRKFEGHASITVDLSLVKESDSAGLALVLEWLRQTRSVGGKIYFQDVPQQIMALARISEVDDLLLENGSGVVPATPMVDAPAEKA</sequence>
<name>A0A841HF76_9GAMM</name>